<dbReference type="EMBL" id="QZFU01000029">
    <property type="protein sequence ID" value="RJO72074.1"/>
    <property type="molecule type" value="Genomic_DNA"/>
</dbReference>
<proteinExistence type="predicted"/>
<dbReference type="Proteomes" id="UP000266677">
    <property type="component" value="Unassembled WGS sequence"/>
</dbReference>
<reference evidence="2 3" key="1">
    <citation type="submission" date="2018-09" db="EMBL/GenBank/DDBJ databases">
        <title>YIM PH21274 draft genome.</title>
        <authorList>
            <person name="Miao C."/>
        </authorList>
    </citation>
    <scope>NUCLEOTIDE SEQUENCE [LARGE SCALE GENOMIC DNA]</scope>
    <source>
        <strain evidence="2 3">YIM PH 21724</strain>
    </source>
</reference>
<gene>
    <name evidence="2" type="ORF">D5S18_23125</name>
</gene>
<evidence type="ECO:0000256" key="1">
    <source>
        <dbReference type="SAM" id="MobiDB-lite"/>
    </source>
</evidence>
<organism evidence="2 3">
    <name type="scientific">Nocardia panacis</name>
    <dbReference type="NCBI Taxonomy" id="2340916"/>
    <lineage>
        <taxon>Bacteria</taxon>
        <taxon>Bacillati</taxon>
        <taxon>Actinomycetota</taxon>
        <taxon>Actinomycetes</taxon>
        <taxon>Mycobacteriales</taxon>
        <taxon>Nocardiaceae</taxon>
        <taxon>Nocardia</taxon>
    </lineage>
</organism>
<name>A0A3A4K2G6_9NOCA</name>
<sequence length="70" mass="7104">MLVKTLGSQLNPLKKPPIPHEATPPAIPDPTPTAAPLNAVPKGPFSGALAAIFANPPPSGLPTRPPKAEV</sequence>
<feature type="compositionally biased region" description="Polar residues" evidence="1">
    <location>
        <begin position="1"/>
        <end position="11"/>
    </location>
</feature>
<protein>
    <submittedName>
        <fullName evidence="2">Uncharacterized protein</fullName>
    </submittedName>
</protein>
<dbReference type="AlphaFoldDB" id="A0A3A4K2G6"/>
<feature type="region of interest" description="Disordered" evidence="1">
    <location>
        <begin position="1"/>
        <end position="40"/>
    </location>
</feature>
<keyword evidence="3" id="KW-1185">Reference proteome</keyword>
<accession>A0A3A4K2G6</accession>
<evidence type="ECO:0000313" key="3">
    <source>
        <dbReference type="Proteomes" id="UP000266677"/>
    </source>
</evidence>
<evidence type="ECO:0000313" key="2">
    <source>
        <dbReference type="EMBL" id="RJO72074.1"/>
    </source>
</evidence>
<comment type="caution">
    <text evidence="2">The sequence shown here is derived from an EMBL/GenBank/DDBJ whole genome shotgun (WGS) entry which is preliminary data.</text>
</comment>